<evidence type="ECO:0000256" key="4">
    <source>
        <dbReference type="ARBA" id="ARBA00022630"/>
    </source>
</evidence>
<comment type="cofactor">
    <cofactor evidence="1 9">
        <name>FAD</name>
        <dbReference type="ChEBI" id="CHEBI:57692"/>
    </cofactor>
</comment>
<keyword evidence="6 9" id="KW-0560">Oxidoreductase</keyword>
<organism evidence="11 12">
    <name type="scientific">Pararhizobium antarcticum</name>
    <dbReference type="NCBI Taxonomy" id="1798805"/>
    <lineage>
        <taxon>Bacteria</taxon>
        <taxon>Pseudomonadati</taxon>
        <taxon>Pseudomonadota</taxon>
        <taxon>Alphaproteobacteria</taxon>
        <taxon>Hyphomicrobiales</taxon>
        <taxon>Rhizobiaceae</taxon>
        <taxon>Rhizobium/Agrobacterium group</taxon>
        <taxon>Pararhizobium</taxon>
    </lineage>
</organism>
<dbReference type="UniPathway" id="UPA00193"/>
<comment type="catalytic activity">
    <reaction evidence="8">
        <text>(6S)-5-methyl-5,6,7,8-tetrahydrofolate + NAD(+) = (6R)-5,10-methylene-5,6,7,8-tetrahydrofolate + NADH + H(+)</text>
        <dbReference type="Rhea" id="RHEA:19821"/>
        <dbReference type="ChEBI" id="CHEBI:15378"/>
        <dbReference type="ChEBI" id="CHEBI:15636"/>
        <dbReference type="ChEBI" id="CHEBI:18608"/>
        <dbReference type="ChEBI" id="CHEBI:57540"/>
        <dbReference type="ChEBI" id="CHEBI:57945"/>
        <dbReference type="EC" id="1.5.1.54"/>
    </reaction>
    <physiologicalReaction direction="right-to-left" evidence="8">
        <dbReference type="Rhea" id="RHEA:19823"/>
    </physiologicalReaction>
</comment>
<evidence type="ECO:0000313" key="12">
    <source>
        <dbReference type="Proteomes" id="UP000182661"/>
    </source>
</evidence>
<dbReference type="Pfam" id="PF02219">
    <property type="entry name" value="MTHFR"/>
    <property type="match status" value="1"/>
</dbReference>
<protein>
    <recommendedName>
        <fullName evidence="9">Methylenetetrahydrofolate reductase</fullName>
    </recommendedName>
</protein>
<dbReference type="CDD" id="cd00537">
    <property type="entry name" value="MTHFR"/>
    <property type="match status" value="1"/>
</dbReference>
<dbReference type="SUPFAM" id="SSF51730">
    <property type="entry name" value="FAD-linked oxidoreductase"/>
    <property type="match status" value="1"/>
</dbReference>
<evidence type="ECO:0000256" key="8">
    <source>
        <dbReference type="ARBA" id="ARBA00048628"/>
    </source>
</evidence>
<evidence type="ECO:0000313" key="11">
    <source>
        <dbReference type="EMBL" id="OJF98331.1"/>
    </source>
</evidence>
<dbReference type="InterPro" id="IPR003171">
    <property type="entry name" value="Mehydrof_redctse-like"/>
</dbReference>
<comment type="similarity">
    <text evidence="3 9">Belongs to the methylenetetrahydrofolate reductase family.</text>
</comment>
<evidence type="ECO:0000256" key="10">
    <source>
        <dbReference type="SAM" id="MobiDB-lite"/>
    </source>
</evidence>
<evidence type="ECO:0000256" key="1">
    <source>
        <dbReference type="ARBA" id="ARBA00001974"/>
    </source>
</evidence>
<dbReference type="AlphaFoldDB" id="A0A657LYH0"/>
<comment type="pathway">
    <text evidence="7">Amino-acid biosynthesis; L-methionine biosynthesis via de novo pathway.</text>
</comment>
<evidence type="ECO:0000256" key="2">
    <source>
        <dbReference type="ARBA" id="ARBA00004777"/>
    </source>
</evidence>
<proteinExistence type="inferred from homology"/>
<accession>A0A657LYH0</accession>
<dbReference type="RefSeq" id="WP_071832568.1">
    <property type="nucleotide sequence ID" value="NZ_LSRP01000076.1"/>
</dbReference>
<reference evidence="11 12" key="1">
    <citation type="submission" date="2016-02" db="EMBL/GenBank/DDBJ databases">
        <title>Genome sequencing of a beta-galactosidase producing bacteria Rhizobium sp. 59.</title>
        <authorList>
            <person name="Wang D."/>
            <person name="Kot W."/>
            <person name="Qin Y."/>
            <person name="Hansen L."/>
            <person name="Naqvi K."/>
            <person name="Rensing C."/>
        </authorList>
    </citation>
    <scope>NUCLEOTIDE SEQUENCE [LARGE SCALE GENOMIC DNA]</scope>
    <source>
        <strain evidence="11 12">59</strain>
    </source>
</reference>
<evidence type="ECO:0000256" key="5">
    <source>
        <dbReference type="ARBA" id="ARBA00022827"/>
    </source>
</evidence>
<dbReference type="GO" id="GO:0106312">
    <property type="term" value="F:methylenetetrahydrofolate reductase (NADH) activity"/>
    <property type="evidence" value="ECO:0007669"/>
    <property type="project" value="UniProtKB-EC"/>
</dbReference>
<dbReference type="GO" id="GO:0009086">
    <property type="term" value="P:methionine biosynthetic process"/>
    <property type="evidence" value="ECO:0007669"/>
    <property type="project" value="TreeGrafter"/>
</dbReference>
<dbReference type="EMBL" id="LSRP01000076">
    <property type="protein sequence ID" value="OJF98331.1"/>
    <property type="molecule type" value="Genomic_DNA"/>
</dbReference>
<evidence type="ECO:0000256" key="9">
    <source>
        <dbReference type="RuleBase" id="RU003862"/>
    </source>
</evidence>
<feature type="region of interest" description="Disordered" evidence="10">
    <location>
        <begin position="1"/>
        <end position="21"/>
    </location>
</feature>
<dbReference type="Gene3D" id="3.20.20.220">
    <property type="match status" value="1"/>
</dbReference>
<evidence type="ECO:0000256" key="3">
    <source>
        <dbReference type="ARBA" id="ARBA00006743"/>
    </source>
</evidence>
<dbReference type="GO" id="GO:0035999">
    <property type="term" value="P:tetrahydrofolate interconversion"/>
    <property type="evidence" value="ECO:0007669"/>
    <property type="project" value="UniProtKB-UniPathway"/>
</dbReference>
<gene>
    <name evidence="11" type="ORF">AX760_14575</name>
</gene>
<dbReference type="PANTHER" id="PTHR45754:SF3">
    <property type="entry name" value="METHYLENETETRAHYDROFOLATE REDUCTASE (NADPH)"/>
    <property type="match status" value="1"/>
</dbReference>
<name>A0A657LYH0_9HYPH</name>
<dbReference type="GO" id="GO:0005829">
    <property type="term" value="C:cytosol"/>
    <property type="evidence" value="ECO:0007669"/>
    <property type="project" value="TreeGrafter"/>
</dbReference>
<keyword evidence="12" id="KW-1185">Reference proteome</keyword>
<comment type="pathway">
    <text evidence="2 9">One-carbon metabolism; tetrahydrofolate interconversion.</text>
</comment>
<dbReference type="Proteomes" id="UP000182661">
    <property type="component" value="Unassembled WGS sequence"/>
</dbReference>
<dbReference type="InterPro" id="IPR029041">
    <property type="entry name" value="FAD-linked_oxidoreductase-like"/>
</dbReference>
<evidence type="ECO:0000256" key="6">
    <source>
        <dbReference type="ARBA" id="ARBA00023002"/>
    </source>
</evidence>
<dbReference type="PANTHER" id="PTHR45754">
    <property type="entry name" value="METHYLENETETRAHYDROFOLATE REDUCTASE"/>
    <property type="match status" value="1"/>
</dbReference>
<keyword evidence="4 9" id="KW-0285">Flavoprotein</keyword>
<keyword evidence="5 9" id="KW-0274">FAD</keyword>
<dbReference type="OrthoDB" id="9803687at2"/>
<comment type="caution">
    <text evidence="11">The sequence shown here is derived from an EMBL/GenBank/DDBJ whole genome shotgun (WGS) entry which is preliminary data.</text>
</comment>
<dbReference type="GO" id="GO:0071949">
    <property type="term" value="F:FAD binding"/>
    <property type="evidence" value="ECO:0007669"/>
    <property type="project" value="TreeGrafter"/>
</dbReference>
<evidence type="ECO:0000256" key="7">
    <source>
        <dbReference type="ARBA" id="ARBA00034478"/>
    </source>
</evidence>
<sequence>MAHIDENPLGRDLPLDPLPGHSSRGRLERVLRRGEFAVTAELNPPDSANPQDVYERAAIFEGWVDGINAVDASGANCHMSSVGICALLTRMGYAPIMQIACRDKNRIAIQGDVLGAAAMGVANIMCLTGDGVQAGDQPGAKPVFDLDCMSLLETVRIMRDNGKFLSGRKLTTPPQVFLGAAINPFAPPYDFRPYRLAKKIEAGAQFVQSQYCFDVPMFRTYMEKVRDLGLDEKCYILCGVGPLASAKTARWIRSNVPGIHIPDSIIARLEGAQDQKKEGKQLCIDIINEVKEIAGVSGVHVMAYRQEEYVAEIVHESGVLKGRTPWKRESNLGDALVAERMDALRDGKTENQEEMADVAAHRPH</sequence>